<protein>
    <submittedName>
        <fullName evidence="3">Glucose-6-phosphate dehydrogenase assembly protein OpcA</fullName>
    </submittedName>
</protein>
<organism evidence="3 4">
    <name type="scientific">Solicola gregarius</name>
    <dbReference type="NCBI Taxonomy" id="2908642"/>
    <lineage>
        <taxon>Bacteria</taxon>
        <taxon>Bacillati</taxon>
        <taxon>Actinomycetota</taxon>
        <taxon>Actinomycetes</taxon>
        <taxon>Propionibacteriales</taxon>
        <taxon>Nocardioidaceae</taxon>
        <taxon>Solicola</taxon>
    </lineage>
</organism>
<evidence type="ECO:0000259" key="2">
    <source>
        <dbReference type="Pfam" id="PF20171"/>
    </source>
</evidence>
<dbReference type="InterPro" id="IPR046802">
    <property type="entry name" value="OpcA_G6PD_C"/>
</dbReference>
<dbReference type="KEGG" id="sgrg:L0C25_20630"/>
<evidence type="ECO:0000259" key="1">
    <source>
        <dbReference type="Pfam" id="PF10128"/>
    </source>
</evidence>
<name>A0AA46YJZ7_9ACTN</name>
<gene>
    <name evidence="3" type="ORF">L0C25_20630</name>
</gene>
<evidence type="ECO:0000313" key="4">
    <source>
        <dbReference type="Proteomes" id="UP001164390"/>
    </source>
</evidence>
<dbReference type="Pfam" id="PF10128">
    <property type="entry name" value="OpcA_G6PD_assem"/>
    <property type="match status" value="1"/>
</dbReference>
<dbReference type="Pfam" id="PF20171">
    <property type="entry name" value="OpcA_G6PD_C"/>
    <property type="match status" value="1"/>
</dbReference>
<evidence type="ECO:0000313" key="3">
    <source>
        <dbReference type="EMBL" id="UYM04902.1"/>
    </source>
</evidence>
<reference evidence="3" key="1">
    <citation type="submission" date="2022-01" db="EMBL/GenBank/DDBJ databases">
        <title>Nocardioidaceae gen. sp. A5X3R13.</title>
        <authorList>
            <person name="Lopez Marin M.A."/>
            <person name="Uhlik O."/>
        </authorList>
    </citation>
    <scope>NUCLEOTIDE SEQUENCE</scope>
    <source>
        <strain evidence="3">A5X3R13</strain>
    </source>
</reference>
<dbReference type="InterPro" id="IPR004555">
    <property type="entry name" value="G6PDH_assembly_OpcA"/>
</dbReference>
<dbReference type="AlphaFoldDB" id="A0AA46YJZ7"/>
<dbReference type="EMBL" id="CP094970">
    <property type="protein sequence ID" value="UYM04902.1"/>
    <property type="molecule type" value="Genomic_DNA"/>
</dbReference>
<feature type="domain" description="Glucose-6-phosphate dehydrogenase assembly protein OpcA N-terminal" evidence="1">
    <location>
        <begin position="51"/>
        <end position="152"/>
    </location>
</feature>
<dbReference type="Proteomes" id="UP001164390">
    <property type="component" value="Chromosome"/>
</dbReference>
<accession>A0AA46YJZ7</accession>
<feature type="domain" description="Glucose-6-phosphate dehydrogenase assembly protein OpcA C-terminal" evidence="2">
    <location>
        <begin position="164"/>
        <end position="293"/>
    </location>
</feature>
<dbReference type="PANTHER" id="PTHR38658">
    <property type="entry name" value="OXPP CYCLE PROTEIN OPCA-RELATED"/>
    <property type="match status" value="1"/>
</dbReference>
<dbReference type="InterPro" id="IPR046801">
    <property type="entry name" value="OpcA_G6PD_N"/>
</dbReference>
<proteinExistence type="predicted"/>
<dbReference type="RefSeq" id="WP_271633665.1">
    <property type="nucleotide sequence ID" value="NZ_CP094970.1"/>
</dbReference>
<dbReference type="PANTHER" id="PTHR38658:SF1">
    <property type="entry name" value="OXPP CYCLE PROTEIN OPCA-RELATED"/>
    <property type="match status" value="1"/>
</dbReference>
<sequence length="316" mass="33707">MFELTDTTSSDIANALVRARRNAGSPAMDMVMTLVVVTDEASHYDAMKAAGEVSSEHPSRVIGLVRRSTRGAAQLDARVSIGDDSPGESLLLRVSGELVRHAESAVLPLLLPDSPVVVWWPTDAPDNPSADAIGSLAQRRITDAAAVRGSKRKALVSAARHYAPGDTDLAWTRLTPWRALLAAAVDQVDGPVTGGRVSAARANPSADLMCGWLEARLGVEITHTTSRGPGLTDVRLQTPRGEIAVHRDAGTTGTFTIPGEADRPVALNRRTVAECLAEDLRRLDEDEVYAQAVRHVLVRVERAAGDAKPKKRKASA</sequence>
<keyword evidence="4" id="KW-1185">Reference proteome</keyword>